<dbReference type="PROSITE" id="PS50146">
    <property type="entry name" value="DAGK"/>
    <property type="match status" value="1"/>
</dbReference>
<dbReference type="Pfam" id="PF00781">
    <property type="entry name" value="DAGK_cat"/>
    <property type="match status" value="1"/>
</dbReference>
<name>A0A7C1JSF6_9CHLR</name>
<dbReference type="EMBL" id="DSMG01000191">
    <property type="protein sequence ID" value="HDX33405.1"/>
    <property type="molecule type" value="Genomic_DNA"/>
</dbReference>
<dbReference type="PANTHER" id="PTHR30492">
    <property type="entry name" value="METHYLGLYOXAL SYNTHASE"/>
    <property type="match status" value="1"/>
</dbReference>
<dbReference type="InterPro" id="IPR017438">
    <property type="entry name" value="ATP-NAD_kinase_N"/>
</dbReference>
<dbReference type="InterPro" id="IPR004363">
    <property type="entry name" value="Methylgl_synth"/>
</dbReference>
<dbReference type="Pfam" id="PF19279">
    <property type="entry name" value="YegS_C"/>
    <property type="match status" value="1"/>
</dbReference>
<dbReference type="Gene3D" id="2.60.200.40">
    <property type="match status" value="1"/>
</dbReference>
<evidence type="ECO:0000313" key="2">
    <source>
        <dbReference type="EMBL" id="HDX33405.1"/>
    </source>
</evidence>
<dbReference type="Gene3D" id="3.40.50.10330">
    <property type="entry name" value="Probable inorganic polyphosphate/atp-NAD kinase, domain 1"/>
    <property type="match status" value="1"/>
</dbReference>
<proteinExistence type="predicted"/>
<accession>A0A7C1JSF6</accession>
<evidence type="ECO:0000259" key="1">
    <source>
        <dbReference type="PROSITE" id="PS50146"/>
    </source>
</evidence>
<dbReference type="AlphaFoldDB" id="A0A7C1JSF6"/>
<keyword evidence="2" id="KW-0808">Transferase</keyword>
<comment type="caution">
    <text evidence="2">The sequence shown here is derived from an EMBL/GenBank/DDBJ whole genome shotgun (WGS) entry which is preliminary data.</text>
</comment>
<dbReference type="InterPro" id="IPR045540">
    <property type="entry name" value="YegS/DAGK_C"/>
</dbReference>
<keyword evidence="2" id="KW-0418">Kinase</keyword>
<dbReference type="PANTHER" id="PTHR30492:SF0">
    <property type="entry name" value="METHYLGLYOXAL SYNTHASE"/>
    <property type="match status" value="1"/>
</dbReference>
<dbReference type="GO" id="GO:0005829">
    <property type="term" value="C:cytosol"/>
    <property type="evidence" value="ECO:0007669"/>
    <property type="project" value="TreeGrafter"/>
</dbReference>
<gene>
    <name evidence="2" type="ORF">ENQ20_18265</name>
</gene>
<dbReference type="GO" id="GO:0008929">
    <property type="term" value="F:methylglyoxal synthase activity"/>
    <property type="evidence" value="ECO:0007669"/>
    <property type="project" value="InterPro"/>
</dbReference>
<dbReference type="InterPro" id="IPR001206">
    <property type="entry name" value="Diacylglycerol_kinase_cat_dom"/>
</dbReference>
<reference evidence="2" key="1">
    <citation type="journal article" date="2020" name="mSystems">
        <title>Genome- and Community-Level Interaction Insights into Carbon Utilization and Element Cycling Functions of Hydrothermarchaeota in Hydrothermal Sediment.</title>
        <authorList>
            <person name="Zhou Z."/>
            <person name="Liu Y."/>
            <person name="Xu W."/>
            <person name="Pan J."/>
            <person name="Luo Z.H."/>
            <person name="Li M."/>
        </authorList>
    </citation>
    <scope>NUCLEOTIDE SEQUENCE [LARGE SCALE GENOMIC DNA]</scope>
    <source>
        <strain evidence="2">SpSt-289</strain>
    </source>
</reference>
<dbReference type="InterPro" id="IPR016064">
    <property type="entry name" value="NAD/diacylglycerol_kinase_sf"/>
</dbReference>
<dbReference type="SUPFAM" id="SSF111331">
    <property type="entry name" value="NAD kinase/diacylglycerol kinase-like"/>
    <property type="match status" value="1"/>
</dbReference>
<sequence length="310" mass="32752">MKKRSIQLIANPGAGQEGLNLKSVHTVLSEYPVEWDIRITKQAGDAKRLAQEAIKAGVDVVAVYGGDGSVAEAAAALAGASNTTLAILPGGTANVMSVELGIPAALEAALRVAADPSSSVRVIDVGEVNGRTFVLRVSMGLEAEMVAGADREAKDRYGVFAYLWAAARNVMAPQTARYRLILDGKEEELEGVTCIVANSGNLGRNGLSLASDIAVDDGFLDVFVIERAGFKTLLDVASSVLNSSQSQGEEATDMAAEERTLSALHRWRVKTVEIFSDPPQRIQSDGELLEDSSMRCSIRAGALRVLTPAP</sequence>
<dbReference type="GO" id="GO:0019242">
    <property type="term" value="P:methylglyoxal biosynthetic process"/>
    <property type="evidence" value="ECO:0007669"/>
    <property type="project" value="InterPro"/>
</dbReference>
<protein>
    <submittedName>
        <fullName evidence="2">Diacylglycerol kinase family lipid kinase</fullName>
    </submittedName>
</protein>
<dbReference type="GO" id="GO:0016301">
    <property type="term" value="F:kinase activity"/>
    <property type="evidence" value="ECO:0007669"/>
    <property type="project" value="UniProtKB-KW"/>
</dbReference>
<feature type="domain" description="DAGKc" evidence="1">
    <location>
        <begin position="1"/>
        <end position="132"/>
    </location>
</feature>
<dbReference type="SMART" id="SM00046">
    <property type="entry name" value="DAGKc"/>
    <property type="match status" value="1"/>
</dbReference>
<organism evidence="2">
    <name type="scientific">Caldilinea aerophila</name>
    <dbReference type="NCBI Taxonomy" id="133453"/>
    <lineage>
        <taxon>Bacteria</taxon>
        <taxon>Bacillati</taxon>
        <taxon>Chloroflexota</taxon>
        <taxon>Caldilineae</taxon>
        <taxon>Caldilineales</taxon>
        <taxon>Caldilineaceae</taxon>
        <taxon>Caldilinea</taxon>
    </lineage>
</organism>